<keyword evidence="1" id="KW-0378">Hydrolase</keyword>
<dbReference type="InterPro" id="IPR013094">
    <property type="entry name" value="AB_hydrolase_3"/>
</dbReference>
<dbReference type="Pfam" id="PF07859">
    <property type="entry name" value="Abhydrolase_3"/>
    <property type="match status" value="1"/>
</dbReference>
<dbReference type="AlphaFoldDB" id="A0A163CJZ2"/>
<comment type="caution">
    <text evidence="3">The sequence shown here is derived from an EMBL/GenBank/DDBJ whole genome shotgun (WGS) entry which is preliminary data.</text>
</comment>
<reference evidence="3 4" key="1">
    <citation type="submission" date="2016-01" db="EMBL/GenBank/DDBJ databases">
        <title>The draft genome sequence of Aquimarina sp. RZW4-3-2.</title>
        <authorList>
            <person name="Wang Y."/>
        </authorList>
    </citation>
    <scope>NUCLEOTIDE SEQUENCE [LARGE SCALE GENOMIC DNA]</scope>
    <source>
        <strain evidence="3 4">RZW4-3-2</strain>
    </source>
</reference>
<dbReference type="Proteomes" id="UP000076715">
    <property type="component" value="Unassembled WGS sequence"/>
</dbReference>
<dbReference type="STRING" id="1642818.AWE51_03370"/>
<proteinExistence type="predicted"/>
<dbReference type="GO" id="GO:0016787">
    <property type="term" value="F:hydrolase activity"/>
    <property type="evidence" value="ECO:0007669"/>
    <property type="project" value="UniProtKB-KW"/>
</dbReference>
<sequence length="299" mass="33089">MSLGYSLVKLFLKLKGEKKSWSEDPINYVKKRKQDIYKPSSFLLSGCSFKTKKIADSSVTFLEPKQLKSDFLLIYCHGGAFVYGPTRENWVALAKIANQSKICAWMVDYPKAPENKIEHITDSVFKVYTEATKSYDPSKIIVMGDSAGGSLILTLAQRLVSEGSTLPNRLIAITPVVDASVSNVDIPKVDLIDPILSLKGVRSANLMCVGELPLKTPLISPLYGEFKGLPSIHLFMATNDILTPDQELFVEKIRNSNGEIEVIRGEGMPHVWPILPFMPEAKTGLKKIISIINSAVDNE</sequence>
<keyword evidence="4" id="KW-1185">Reference proteome</keyword>
<organism evidence="3 4">
    <name type="scientific">Aquimarina aggregata</name>
    <dbReference type="NCBI Taxonomy" id="1642818"/>
    <lineage>
        <taxon>Bacteria</taxon>
        <taxon>Pseudomonadati</taxon>
        <taxon>Bacteroidota</taxon>
        <taxon>Flavobacteriia</taxon>
        <taxon>Flavobacteriales</taxon>
        <taxon>Flavobacteriaceae</taxon>
        <taxon>Aquimarina</taxon>
    </lineage>
</organism>
<evidence type="ECO:0000313" key="4">
    <source>
        <dbReference type="Proteomes" id="UP000076715"/>
    </source>
</evidence>
<name>A0A163CJZ2_9FLAO</name>
<dbReference type="PANTHER" id="PTHR48081">
    <property type="entry name" value="AB HYDROLASE SUPERFAMILY PROTEIN C4A8.06C"/>
    <property type="match status" value="1"/>
</dbReference>
<dbReference type="SUPFAM" id="SSF53474">
    <property type="entry name" value="alpha/beta-Hydrolases"/>
    <property type="match status" value="1"/>
</dbReference>
<dbReference type="EMBL" id="LQRT01000002">
    <property type="protein sequence ID" value="KZS42496.1"/>
    <property type="molecule type" value="Genomic_DNA"/>
</dbReference>
<evidence type="ECO:0000259" key="2">
    <source>
        <dbReference type="Pfam" id="PF07859"/>
    </source>
</evidence>
<protein>
    <recommendedName>
        <fullName evidence="2">Alpha/beta hydrolase fold-3 domain-containing protein</fullName>
    </recommendedName>
</protein>
<accession>A0A163CJZ2</accession>
<evidence type="ECO:0000256" key="1">
    <source>
        <dbReference type="ARBA" id="ARBA00022801"/>
    </source>
</evidence>
<dbReference type="PANTHER" id="PTHR48081:SF8">
    <property type="entry name" value="ALPHA_BETA HYDROLASE FOLD-3 DOMAIN-CONTAINING PROTEIN-RELATED"/>
    <property type="match status" value="1"/>
</dbReference>
<dbReference type="InterPro" id="IPR029058">
    <property type="entry name" value="AB_hydrolase_fold"/>
</dbReference>
<dbReference type="OrthoDB" id="9815425at2"/>
<dbReference type="RefSeq" id="WP_066310332.1">
    <property type="nucleotide sequence ID" value="NZ_LQRT01000002.1"/>
</dbReference>
<dbReference type="Gene3D" id="3.40.50.1820">
    <property type="entry name" value="alpha/beta hydrolase"/>
    <property type="match status" value="1"/>
</dbReference>
<evidence type="ECO:0000313" key="3">
    <source>
        <dbReference type="EMBL" id="KZS42496.1"/>
    </source>
</evidence>
<feature type="domain" description="Alpha/beta hydrolase fold-3" evidence="2">
    <location>
        <begin position="73"/>
        <end position="272"/>
    </location>
</feature>
<dbReference type="InterPro" id="IPR050300">
    <property type="entry name" value="GDXG_lipolytic_enzyme"/>
</dbReference>
<gene>
    <name evidence="3" type="ORF">AWE51_03370</name>
</gene>